<sequence length="250" mass="27945">MVPRNSGKIKTSYGNQVTNKPANKAILANQRRQQEHNARVKAKQDQRSQKPPSSRFFTIFLFLAFLPLFSSFVTQSYTFNLSPYLLPPLRRFWTESSLNPWRREMKVFSPVQLAMYDGREDMPVYLAIDGVVYDVSANRRIYGKGGSYNMMAGRDASRAFVTGCFETHLTHDIRGLSSNEMASLNHWKSFFANSDKYLKVGTVLNPPINPKTPLPSPCRAIGSDSSNDPQAPGAAAAERGKAKPGPVRGH</sequence>
<dbReference type="GO" id="GO:0020037">
    <property type="term" value="F:heme binding"/>
    <property type="evidence" value="ECO:0007669"/>
    <property type="project" value="UniProtKB-ARBA"/>
</dbReference>
<dbReference type="GeneID" id="91087930"/>
<dbReference type="InterPro" id="IPR050577">
    <property type="entry name" value="MAPR/NEUFC/NENF-like"/>
</dbReference>
<dbReference type="Gene3D" id="3.10.120.10">
    <property type="entry name" value="Cytochrome b5-like heme/steroid binding domain"/>
    <property type="match status" value="1"/>
</dbReference>
<feature type="compositionally biased region" description="Polar residues" evidence="2">
    <location>
        <begin position="8"/>
        <end position="21"/>
    </location>
</feature>
<dbReference type="SUPFAM" id="SSF55856">
    <property type="entry name" value="Cytochrome b5-like heme/steroid binding domain"/>
    <property type="match status" value="1"/>
</dbReference>
<organism evidence="5 6">
    <name type="scientific">Cryptococcus depauperatus CBS 7841</name>
    <dbReference type="NCBI Taxonomy" id="1295531"/>
    <lineage>
        <taxon>Eukaryota</taxon>
        <taxon>Fungi</taxon>
        <taxon>Dikarya</taxon>
        <taxon>Basidiomycota</taxon>
        <taxon>Agaricomycotina</taxon>
        <taxon>Tremellomycetes</taxon>
        <taxon>Tremellales</taxon>
        <taxon>Cryptococcaceae</taxon>
        <taxon>Cryptococcus</taxon>
    </lineage>
</organism>
<dbReference type="FunFam" id="3.10.120.10:FF:000003">
    <property type="entry name" value="membrane-associated progesterone receptor component 1"/>
    <property type="match status" value="1"/>
</dbReference>
<dbReference type="GO" id="GO:0016020">
    <property type="term" value="C:membrane"/>
    <property type="evidence" value="ECO:0007669"/>
    <property type="project" value="TreeGrafter"/>
</dbReference>
<reference evidence="5" key="3">
    <citation type="submission" date="2024-01" db="EMBL/GenBank/DDBJ databases">
        <authorList>
            <person name="Coelho M.A."/>
            <person name="David-Palma M."/>
            <person name="Shea T."/>
            <person name="Sun S."/>
            <person name="Cuomo C.A."/>
            <person name="Heitman J."/>
        </authorList>
    </citation>
    <scope>NUCLEOTIDE SEQUENCE</scope>
    <source>
        <strain evidence="5">CBS 7841</strain>
    </source>
</reference>
<feature type="region of interest" description="Disordered" evidence="2">
    <location>
        <begin position="1"/>
        <end position="51"/>
    </location>
</feature>
<feature type="compositionally biased region" description="Low complexity" evidence="2">
    <location>
        <begin position="231"/>
        <end position="250"/>
    </location>
</feature>
<dbReference type="Proteomes" id="UP000094043">
    <property type="component" value="Chromosome 4"/>
</dbReference>
<comment type="similarity">
    <text evidence="1">Belongs to the cytochrome b5 family. MAPR subfamily.</text>
</comment>
<accession>A0AAJ8JU73</accession>
<proteinExistence type="inferred from homology"/>
<dbReference type="InterPro" id="IPR001199">
    <property type="entry name" value="Cyt_B5-like_heme/steroid-bd"/>
</dbReference>
<dbReference type="PANTHER" id="PTHR10281">
    <property type="entry name" value="MEMBRANE-ASSOCIATED PROGESTERONE RECEPTOR COMPONENT-RELATED"/>
    <property type="match status" value="1"/>
</dbReference>
<evidence type="ECO:0000313" key="5">
    <source>
        <dbReference type="EMBL" id="WVN88509.1"/>
    </source>
</evidence>
<reference evidence="5" key="1">
    <citation type="submission" date="2016-06" db="EMBL/GenBank/DDBJ databases">
        <authorList>
            <person name="Cuomo C."/>
            <person name="Litvintseva A."/>
            <person name="Heitman J."/>
            <person name="Chen Y."/>
            <person name="Sun S."/>
            <person name="Springer D."/>
            <person name="Dromer F."/>
            <person name="Young S."/>
            <person name="Zeng Q."/>
            <person name="Chapman S."/>
            <person name="Gujja S."/>
            <person name="Saif S."/>
            <person name="Birren B."/>
        </authorList>
    </citation>
    <scope>NUCLEOTIDE SEQUENCE</scope>
    <source>
        <strain evidence="5">CBS 7841</strain>
    </source>
</reference>
<keyword evidence="6" id="KW-1185">Reference proteome</keyword>
<protein>
    <recommendedName>
        <fullName evidence="4">Cytochrome b5 heme-binding domain-containing protein</fullName>
    </recommendedName>
</protein>
<dbReference type="RefSeq" id="XP_066069209.1">
    <property type="nucleotide sequence ID" value="XM_066213112.1"/>
</dbReference>
<evidence type="ECO:0000256" key="1">
    <source>
        <dbReference type="ARBA" id="ARBA00038357"/>
    </source>
</evidence>
<reference evidence="5" key="2">
    <citation type="journal article" date="2022" name="Elife">
        <title>Obligate sexual reproduction of a homothallic fungus closely related to the Cryptococcus pathogenic species complex.</title>
        <authorList>
            <person name="Passer A.R."/>
            <person name="Clancey S.A."/>
            <person name="Shea T."/>
            <person name="David-Palma M."/>
            <person name="Averette A.F."/>
            <person name="Boekhout T."/>
            <person name="Porcel B.M."/>
            <person name="Nowrousian M."/>
            <person name="Cuomo C.A."/>
            <person name="Sun S."/>
            <person name="Heitman J."/>
            <person name="Coelho M.A."/>
        </authorList>
    </citation>
    <scope>NUCLEOTIDE SEQUENCE</scope>
    <source>
        <strain evidence="5">CBS 7841</strain>
    </source>
</reference>
<dbReference type="InterPro" id="IPR036400">
    <property type="entry name" value="Cyt_B5-like_heme/steroid_sf"/>
</dbReference>
<dbReference type="SMART" id="SM01117">
    <property type="entry name" value="Cyt-b5"/>
    <property type="match status" value="1"/>
</dbReference>
<feature type="transmembrane region" description="Helical" evidence="3">
    <location>
        <begin position="56"/>
        <end position="73"/>
    </location>
</feature>
<feature type="domain" description="Cytochrome b5 heme-binding" evidence="4">
    <location>
        <begin position="108"/>
        <end position="204"/>
    </location>
</feature>
<dbReference type="AlphaFoldDB" id="A0AAJ8JU73"/>
<keyword evidence="3" id="KW-0472">Membrane</keyword>
<keyword evidence="3" id="KW-0812">Transmembrane</keyword>
<dbReference type="Pfam" id="PF00173">
    <property type="entry name" value="Cyt-b5"/>
    <property type="match status" value="1"/>
</dbReference>
<dbReference type="GO" id="GO:0012505">
    <property type="term" value="C:endomembrane system"/>
    <property type="evidence" value="ECO:0007669"/>
    <property type="project" value="TreeGrafter"/>
</dbReference>
<dbReference type="PANTHER" id="PTHR10281:SF76">
    <property type="entry name" value="CALCUTTA CUP-RELATED"/>
    <property type="match status" value="1"/>
</dbReference>
<keyword evidence="3" id="KW-1133">Transmembrane helix</keyword>
<evidence type="ECO:0000256" key="3">
    <source>
        <dbReference type="SAM" id="Phobius"/>
    </source>
</evidence>
<gene>
    <name evidence="5" type="ORF">L203_103720</name>
</gene>
<name>A0AAJ8JU73_9TREE</name>
<evidence type="ECO:0000313" key="6">
    <source>
        <dbReference type="Proteomes" id="UP000094043"/>
    </source>
</evidence>
<evidence type="ECO:0000256" key="2">
    <source>
        <dbReference type="SAM" id="MobiDB-lite"/>
    </source>
</evidence>
<evidence type="ECO:0000259" key="4">
    <source>
        <dbReference type="SMART" id="SM01117"/>
    </source>
</evidence>
<dbReference type="KEGG" id="cdep:91087930"/>
<dbReference type="EMBL" id="CP143787">
    <property type="protein sequence ID" value="WVN88509.1"/>
    <property type="molecule type" value="Genomic_DNA"/>
</dbReference>
<feature type="region of interest" description="Disordered" evidence="2">
    <location>
        <begin position="208"/>
        <end position="250"/>
    </location>
</feature>
<feature type="compositionally biased region" description="Basic and acidic residues" evidence="2">
    <location>
        <begin position="32"/>
        <end position="48"/>
    </location>
</feature>